<dbReference type="EMBL" id="ML145091">
    <property type="protein sequence ID" value="TBU62927.1"/>
    <property type="molecule type" value="Genomic_DNA"/>
</dbReference>
<dbReference type="Proteomes" id="UP000292082">
    <property type="component" value="Unassembled WGS sequence"/>
</dbReference>
<evidence type="ECO:0000313" key="1">
    <source>
        <dbReference type="EMBL" id="TBU62927.1"/>
    </source>
</evidence>
<organism evidence="1 2">
    <name type="scientific">Dichomitus squalens</name>
    <dbReference type="NCBI Taxonomy" id="114155"/>
    <lineage>
        <taxon>Eukaryota</taxon>
        <taxon>Fungi</taxon>
        <taxon>Dikarya</taxon>
        <taxon>Basidiomycota</taxon>
        <taxon>Agaricomycotina</taxon>
        <taxon>Agaricomycetes</taxon>
        <taxon>Polyporales</taxon>
        <taxon>Polyporaceae</taxon>
        <taxon>Dichomitus</taxon>
    </lineage>
</organism>
<keyword evidence="2" id="KW-1185">Reference proteome</keyword>
<proteinExistence type="predicted"/>
<protein>
    <submittedName>
        <fullName evidence="1">Uncharacterized protein</fullName>
    </submittedName>
</protein>
<accession>A0A4Q9Q656</accession>
<name>A0A4Q9Q656_9APHY</name>
<dbReference type="AlphaFoldDB" id="A0A4Q9Q656"/>
<sequence length="54" mass="6409">MKRVRGPRSGALRSSSYRHAMRTLRCKLPMRAWSVPRASLMSRPRRRHEQTPFT</sequence>
<gene>
    <name evidence="1" type="ORF">BD310DRAFT_917436</name>
</gene>
<evidence type="ECO:0000313" key="2">
    <source>
        <dbReference type="Proteomes" id="UP000292082"/>
    </source>
</evidence>
<reference evidence="1 2" key="1">
    <citation type="submission" date="2019-01" db="EMBL/GenBank/DDBJ databases">
        <title>Draft genome sequences of three monokaryotic isolates of the white-rot basidiomycete fungus Dichomitus squalens.</title>
        <authorList>
            <consortium name="DOE Joint Genome Institute"/>
            <person name="Lopez S.C."/>
            <person name="Andreopoulos B."/>
            <person name="Pangilinan J."/>
            <person name="Lipzen A."/>
            <person name="Riley R."/>
            <person name="Ahrendt S."/>
            <person name="Ng V."/>
            <person name="Barry K."/>
            <person name="Daum C."/>
            <person name="Grigoriev I.V."/>
            <person name="Hilden K.S."/>
            <person name="Makela M.R."/>
            <person name="de Vries R.P."/>
        </authorList>
    </citation>
    <scope>NUCLEOTIDE SEQUENCE [LARGE SCALE GENOMIC DNA]</scope>
    <source>
        <strain evidence="1 2">CBS 464.89</strain>
    </source>
</reference>